<dbReference type="STRING" id="203124.Tery_1976"/>
<gene>
    <name evidence="4" type="ordered locus">Tery_1976</name>
</gene>
<dbReference type="PROSITE" id="PS50234">
    <property type="entry name" value="VWFA"/>
    <property type="match status" value="1"/>
</dbReference>
<name>Q113U7_TRIEI</name>
<dbReference type="AlphaFoldDB" id="Q113U7"/>
<proteinExistence type="predicted"/>
<dbReference type="SUPFAM" id="SSF53300">
    <property type="entry name" value="vWA-like"/>
    <property type="match status" value="1"/>
</dbReference>
<feature type="region of interest" description="Disordered" evidence="1">
    <location>
        <begin position="212"/>
        <end position="232"/>
    </location>
</feature>
<accession>Q113U7</accession>
<keyword evidence="2" id="KW-1133">Transmembrane helix</keyword>
<evidence type="ECO:0000259" key="3">
    <source>
        <dbReference type="PROSITE" id="PS50234"/>
    </source>
</evidence>
<dbReference type="InterPro" id="IPR036465">
    <property type="entry name" value="vWFA_dom_sf"/>
</dbReference>
<evidence type="ECO:0000313" key="4">
    <source>
        <dbReference type="EMBL" id="ABG51227.1"/>
    </source>
</evidence>
<keyword evidence="2" id="KW-0812">Transmembrane</keyword>
<keyword evidence="2" id="KW-0472">Membrane</keyword>
<dbReference type="CDD" id="cd00198">
    <property type="entry name" value="vWFA"/>
    <property type="match status" value="1"/>
</dbReference>
<dbReference type="KEGG" id="ter:Tery_1976"/>
<evidence type="ECO:0000256" key="2">
    <source>
        <dbReference type="SAM" id="Phobius"/>
    </source>
</evidence>
<protein>
    <recommendedName>
        <fullName evidence="3">VWFA domain-containing protein</fullName>
    </recommendedName>
</protein>
<evidence type="ECO:0000256" key="1">
    <source>
        <dbReference type="SAM" id="MobiDB-lite"/>
    </source>
</evidence>
<reference evidence="4" key="1">
    <citation type="submission" date="2006-06" db="EMBL/GenBank/DDBJ databases">
        <title>Complete sequence of Trichodesmium erythraeum IMS101.</title>
        <authorList>
            <consortium name="US DOE Joint Genome Institute"/>
            <person name="Copeland A."/>
            <person name="Lucas S."/>
            <person name="Lapidus A."/>
            <person name="Barry K."/>
            <person name="Detter J.C."/>
            <person name="Glavina del Rio T."/>
            <person name="Hammon N."/>
            <person name="Israni S."/>
            <person name="Dalin E."/>
            <person name="Tice H."/>
            <person name="Pitluck S."/>
            <person name="Kiss H."/>
            <person name="Munk A.C."/>
            <person name="Brettin T."/>
            <person name="Bruce D."/>
            <person name="Han C."/>
            <person name="Tapia R."/>
            <person name="Gilna P."/>
            <person name="Schmutz J."/>
            <person name="Larimer F."/>
            <person name="Land M."/>
            <person name="Hauser L."/>
            <person name="Kyrpides N."/>
            <person name="Kim E."/>
            <person name="Richardson P."/>
        </authorList>
    </citation>
    <scope>NUCLEOTIDE SEQUENCE [LARGE SCALE GENOMIC DNA]</scope>
    <source>
        <strain evidence="4">IMS101</strain>
    </source>
</reference>
<organism evidence="4">
    <name type="scientific">Trichodesmium erythraeum (strain IMS101)</name>
    <dbReference type="NCBI Taxonomy" id="203124"/>
    <lineage>
        <taxon>Bacteria</taxon>
        <taxon>Bacillati</taxon>
        <taxon>Cyanobacteriota</taxon>
        <taxon>Cyanophyceae</taxon>
        <taxon>Oscillatoriophycideae</taxon>
        <taxon>Oscillatoriales</taxon>
        <taxon>Microcoleaceae</taxon>
        <taxon>Trichodesmium</taxon>
    </lineage>
</organism>
<feature type="transmembrane region" description="Helical" evidence="2">
    <location>
        <begin position="432"/>
        <end position="452"/>
    </location>
</feature>
<dbReference type="InterPro" id="IPR002035">
    <property type="entry name" value="VWF_A"/>
</dbReference>
<sequence length="459" mass="51522">MLLLFSGSHPSFAQVERVEIIQAKPDKDDGSVALRFQAFDRNNKAVMRLPEKSITLRVCSQDQECQELGLGNKKWTTPAPEKLPPAWVIVLLDFSGSMKRCEERGSWDERSSQCSGKSKLKGAIEAIQKFSKDVAGRSQKTKIAIVPFSESGGSCVGKKVSRKTLNEFKPAGSDEIENILKELQETAPKDICGATNIYDPLMAAVRFLGDENEPRFNPPKADSLETTDSKEPEPRLSIILLSDGYHSIYANSQKRKRYQTEAEAEREHFETQLIPALEENSHITVNTIGYGKTAQELKQEYNLKDEPNIENLYLLKDDLPVADITNYKRLKQISEEFVDQQSLVRIAEITRGVHEFSASANDVANALTDFLNAMLNEYEITYVQPTSSDRGSAHNVQVIVKSPDEGRDIKSQPESYTFPWVGPKLPAKVRGVVFLFVLVMVIVGIFIPFWLFTKSLKRG</sequence>
<dbReference type="HOGENOM" id="CLU_695684_0_0_3"/>
<dbReference type="EMBL" id="CP000393">
    <property type="protein sequence ID" value="ABG51227.1"/>
    <property type="molecule type" value="Genomic_DNA"/>
</dbReference>
<feature type="domain" description="VWFA" evidence="3">
    <location>
        <begin position="87"/>
        <end position="330"/>
    </location>
</feature>
<dbReference type="OrthoDB" id="418472at2"/>
<dbReference type="Gene3D" id="3.40.50.410">
    <property type="entry name" value="von Willebrand factor, type A domain"/>
    <property type="match status" value="1"/>
</dbReference>
<dbReference type="eggNOG" id="COG2304">
    <property type="taxonomic scope" value="Bacteria"/>
</dbReference>